<dbReference type="InterPro" id="IPR051017">
    <property type="entry name" value="Aldolase-II_Adducin_sf"/>
</dbReference>
<dbReference type="Gene3D" id="3.40.225.10">
    <property type="entry name" value="Class II aldolase/adducin N-terminal domain"/>
    <property type="match status" value="1"/>
</dbReference>
<dbReference type="SMART" id="SM01007">
    <property type="entry name" value="Aldolase_II"/>
    <property type="match status" value="1"/>
</dbReference>
<evidence type="ECO:0000313" key="4">
    <source>
        <dbReference type="Proteomes" id="UP001370348"/>
    </source>
</evidence>
<protein>
    <submittedName>
        <fullName evidence="3">Aldolase</fullName>
        <ecNumber evidence="3">4.1.2.-</ecNumber>
    </submittedName>
</protein>
<proteinExistence type="inferred from homology"/>
<dbReference type="PANTHER" id="PTHR10672">
    <property type="entry name" value="ADDUCIN"/>
    <property type="match status" value="1"/>
</dbReference>
<evidence type="ECO:0000313" key="3">
    <source>
        <dbReference type="EMBL" id="WXB14995.1"/>
    </source>
</evidence>
<gene>
    <name evidence="3" type="ORF">LZC94_45150</name>
</gene>
<sequence length="226" mass="24670">MAARLGLHEGICNHFSALVPGHPELFLVNPYGWAFEEITASRLLVCDLHGHVVAGTGEPEATAFYIHARLHLRKPSAAAAFHTHMPHATALGMLEGPPLMWAGQTALKFYGRTSVDESYNGLALDTSEGDRIAAAMGDADIVFLKNHGVMVTGPSIAEAWDDLYYLERAAEVQLKAMSTGRPLKPIPAHVAEACYQQMRAGDPESARLHLESVKRILTAESRDFMR</sequence>
<accession>A0ABZ2LXC4</accession>
<dbReference type="PANTHER" id="PTHR10672:SF3">
    <property type="entry name" value="PROTEIN HU-LI TAI SHAO"/>
    <property type="match status" value="1"/>
</dbReference>
<dbReference type="Proteomes" id="UP001370348">
    <property type="component" value="Chromosome"/>
</dbReference>
<dbReference type="InterPro" id="IPR036409">
    <property type="entry name" value="Aldolase_II/adducin_N_sf"/>
</dbReference>
<evidence type="ECO:0000259" key="2">
    <source>
        <dbReference type="SMART" id="SM01007"/>
    </source>
</evidence>
<keyword evidence="4" id="KW-1185">Reference proteome</keyword>
<dbReference type="NCBIfam" id="NF005068">
    <property type="entry name" value="PRK06486.1"/>
    <property type="match status" value="1"/>
</dbReference>
<dbReference type="Pfam" id="PF00596">
    <property type="entry name" value="Aldolase_II"/>
    <property type="match status" value="1"/>
</dbReference>
<dbReference type="EMBL" id="CP089984">
    <property type="protein sequence ID" value="WXB14995.1"/>
    <property type="molecule type" value="Genomic_DNA"/>
</dbReference>
<reference evidence="3 4" key="1">
    <citation type="submission" date="2021-12" db="EMBL/GenBank/DDBJ databases">
        <title>Discovery of the Pendulisporaceae a myxobacterial family with distinct sporulation behavior and unique specialized metabolism.</title>
        <authorList>
            <person name="Garcia R."/>
            <person name="Popoff A."/>
            <person name="Bader C.D."/>
            <person name="Loehr J."/>
            <person name="Walesch S."/>
            <person name="Walt C."/>
            <person name="Boldt J."/>
            <person name="Bunk B."/>
            <person name="Haeckl F.J.F.P.J."/>
            <person name="Gunesch A.P."/>
            <person name="Birkelbach J."/>
            <person name="Nuebel U."/>
            <person name="Pietschmann T."/>
            <person name="Bach T."/>
            <person name="Mueller R."/>
        </authorList>
    </citation>
    <scope>NUCLEOTIDE SEQUENCE [LARGE SCALE GENOMIC DNA]</scope>
    <source>
        <strain evidence="3 4">MSr11954</strain>
    </source>
</reference>
<feature type="domain" description="Class II aldolase/adducin N-terminal" evidence="2">
    <location>
        <begin position="1"/>
        <end position="174"/>
    </location>
</feature>
<evidence type="ECO:0000256" key="1">
    <source>
        <dbReference type="ARBA" id="ARBA00037961"/>
    </source>
</evidence>
<keyword evidence="3" id="KW-0456">Lyase</keyword>
<organism evidence="3 4">
    <name type="scientific">Pendulispora albinea</name>
    <dbReference type="NCBI Taxonomy" id="2741071"/>
    <lineage>
        <taxon>Bacteria</taxon>
        <taxon>Pseudomonadati</taxon>
        <taxon>Myxococcota</taxon>
        <taxon>Myxococcia</taxon>
        <taxon>Myxococcales</taxon>
        <taxon>Sorangiineae</taxon>
        <taxon>Pendulisporaceae</taxon>
        <taxon>Pendulispora</taxon>
    </lineage>
</organism>
<name>A0ABZ2LXC4_9BACT</name>
<comment type="similarity">
    <text evidence="1">Belongs to the aldolase class II family.</text>
</comment>
<dbReference type="InterPro" id="IPR001303">
    <property type="entry name" value="Aldolase_II/adducin_N"/>
</dbReference>
<dbReference type="EC" id="4.1.2.-" evidence="3"/>
<dbReference type="SUPFAM" id="SSF53639">
    <property type="entry name" value="AraD/HMP-PK domain-like"/>
    <property type="match status" value="1"/>
</dbReference>
<dbReference type="GO" id="GO:0016829">
    <property type="term" value="F:lyase activity"/>
    <property type="evidence" value="ECO:0007669"/>
    <property type="project" value="UniProtKB-KW"/>
</dbReference>